<dbReference type="SMART" id="SM00028">
    <property type="entry name" value="TPR"/>
    <property type="match status" value="3"/>
</dbReference>
<dbReference type="AlphaFoldDB" id="A0A1D8DAB7"/>
<sequence>MPDQKMTGTLPERERQYRQALECIENQEYGQAISILDELAGAACRDPKVRYARAVALLSNGEYRRAGTDLVFTVALDRSQLQAYCHLGFVLLTMGKEESAIEVLEEALRLDPCFVEAWCMLADVHMDLGEHDKALDALDKAHELQPGNTEVHCKLAMYYMSRGDMRGLRAEYEVLRELEPEVAAQIAELLP</sequence>
<dbReference type="PANTHER" id="PTHR44749">
    <property type="entry name" value="SUPPRESSOR OF RPS4-RLD 1"/>
    <property type="match status" value="1"/>
</dbReference>
<dbReference type="Proteomes" id="UP000095185">
    <property type="component" value="Chromosome"/>
</dbReference>
<evidence type="ECO:0000256" key="1">
    <source>
        <dbReference type="PROSITE-ProRule" id="PRU00339"/>
    </source>
</evidence>
<dbReference type="InterPro" id="IPR011990">
    <property type="entry name" value="TPR-like_helical_dom_sf"/>
</dbReference>
<dbReference type="PROSITE" id="PS50005">
    <property type="entry name" value="TPR"/>
    <property type="match status" value="2"/>
</dbReference>
<dbReference type="KEGG" id="clz:BIU88_07305"/>
<keyword evidence="1" id="KW-0802">TPR repeat</keyword>
<dbReference type="PANTHER" id="PTHR44749:SF1">
    <property type="entry name" value="TETRATRICOPEPTIDE-LIKE HELICAL DOMAIN-CONTAINING PROTEIN"/>
    <property type="match status" value="1"/>
</dbReference>
<dbReference type="SUPFAM" id="SSF48452">
    <property type="entry name" value="TPR-like"/>
    <property type="match status" value="1"/>
</dbReference>
<dbReference type="InterPro" id="IPR019734">
    <property type="entry name" value="TPR_rpt"/>
</dbReference>
<dbReference type="InterPro" id="IPR044650">
    <property type="entry name" value="SRFR1-like"/>
</dbReference>
<evidence type="ECO:0000313" key="2">
    <source>
        <dbReference type="EMBL" id="AOS85049.1"/>
    </source>
</evidence>
<feature type="repeat" description="TPR" evidence="1">
    <location>
        <begin position="115"/>
        <end position="148"/>
    </location>
</feature>
<dbReference type="GO" id="GO:0045892">
    <property type="term" value="P:negative regulation of DNA-templated transcription"/>
    <property type="evidence" value="ECO:0007669"/>
    <property type="project" value="InterPro"/>
</dbReference>
<dbReference type="EMBL" id="CP017305">
    <property type="protein sequence ID" value="AOS85049.1"/>
    <property type="molecule type" value="Genomic_DNA"/>
</dbReference>
<dbReference type="STRING" id="274537.BIU88_07305"/>
<evidence type="ECO:0000313" key="3">
    <source>
        <dbReference type="Proteomes" id="UP000095185"/>
    </source>
</evidence>
<dbReference type="PROSITE" id="PS50293">
    <property type="entry name" value="TPR_REGION"/>
    <property type="match status" value="1"/>
</dbReference>
<name>A0A1D8DAB7_CHLLM</name>
<reference evidence="2" key="1">
    <citation type="submission" date="2016-09" db="EMBL/GenBank/DDBJ databases">
        <title>Genome sequence of Chlorobaculum limnaeum.</title>
        <authorList>
            <person name="Liu Z."/>
            <person name="Tank M."/>
            <person name="Bryant D.A."/>
        </authorList>
    </citation>
    <scope>NUCLEOTIDE SEQUENCE [LARGE SCALE GENOMIC DNA]</scope>
    <source>
        <strain evidence="2">DSM 1677</strain>
    </source>
</reference>
<proteinExistence type="predicted"/>
<feature type="repeat" description="TPR" evidence="1">
    <location>
        <begin position="81"/>
        <end position="114"/>
    </location>
</feature>
<protein>
    <submittedName>
        <fullName evidence="2">Uncharacterized protein</fullName>
    </submittedName>
</protein>
<accession>A0A1D8DAB7</accession>
<dbReference type="Pfam" id="PF14559">
    <property type="entry name" value="TPR_19"/>
    <property type="match status" value="1"/>
</dbReference>
<gene>
    <name evidence="2" type="ORF">BIU88_07305</name>
</gene>
<dbReference type="Gene3D" id="1.25.40.10">
    <property type="entry name" value="Tetratricopeptide repeat domain"/>
    <property type="match status" value="1"/>
</dbReference>
<organism evidence="2 3">
    <name type="scientific">Chlorobaculum limnaeum</name>
    <dbReference type="NCBI Taxonomy" id="274537"/>
    <lineage>
        <taxon>Bacteria</taxon>
        <taxon>Pseudomonadati</taxon>
        <taxon>Chlorobiota</taxon>
        <taxon>Chlorobiia</taxon>
        <taxon>Chlorobiales</taxon>
        <taxon>Chlorobiaceae</taxon>
        <taxon>Chlorobaculum</taxon>
    </lineage>
</organism>
<keyword evidence="3" id="KW-1185">Reference proteome</keyword>